<dbReference type="GO" id="GO:0005886">
    <property type="term" value="C:plasma membrane"/>
    <property type="evidence" value="ECO:0007669"/>
    <property type="project" value="TreeGrafter"/>
</dbReference>
<reference evidence="2 3" key="1">
    <citation type="submission" date="2019-06" db="EMBL/GenBank/DDBJ databases">
        <title>Whole genome shotgun sequence of Glutamicibacter uratoxydans NBRC 15515.</title>
        <authorList>
            <person name="Hosoyama A."/>
            <person name="Uohara A."/>
            <person name="Ohji S."/>
            <person name="Ichikawa N."/>
        </authorList>
    </citation>
    <scope>NUCLEOTIDE SEQUENCE [LARGE SCALE GENOMIC DNA]</scope>
    <source>
        <strain evidence="2 3">NBRC 15515</strain>
    </source>
</reference>
<feature type="transmembrane region" description="Helical" evidence="1">
    <location>
        <begin position="935"/>
        <end position="957"/>
    </location>
</feature>
<feature type="transmembrane region" description="Helical" evidence="1">
    <location>
        <begin position="900"/>
        <end position="923"/>
    </location>
</feature>
<feature type="transmembrane region" description="Helical" evidence="1">
    <location>
        <begin position="387"/>
        <end position="416"/>
    </location>
</feature>
<feature type="transmembrane region" description="Helical" evidence="1">
    <location>
        <begin position="847"/>
        <end position="873"/>
    </location>
</feature>
<name>A0A4Y4DPG7_GLUUR</name>
<accession>A0A4Y4DPG7</accession>
<dbReference type="EMBL" id="BJNY01000005">
    <property type="protein sequence ID" value="GED05495.1"/>
    <property type="molecule type" value="Genomic_DNA"/>
</dbReference>
<evidence type="ECO:0000313" key="2">
    <source>
        <dbReference type="EMBL" id="GED05495.1"/>
    </source>
</evidence>
<keyword evidence="1" id="KW-0472">Membrane</keyword>
<proteinExistence type="predicted"/>
<dbReference type="AlphaFoldDB" id="A0A4Y4DPG7"/>
<feature type="transmembrane region" description="Helical" evidence="1">
    <location>
        <begin position="522"/>
        <end position="546"/>
    </location>
</feature>
<evidence type="ECO:0000256" key="1">
    <source>
        <dbReference type="SAM" id="Phobius"/>
    </source>
</evidence>
<feature type="transmembrane region" description="Helical" evidence="1">
    <location>
        <begin position="35"/>
        <end position="56"/>
    </location>
</feature>
<dbReference type="RefSeq" id="WP_141362635.1">
    <property type="nucleotide sequence ID" value="NZ_BAAAJL010000008.1"/>
</dbReference>
<keyword evidence="1" id="KW-1133">Transmembrane helix</keyword>
<dbReference type="PANTHER" id="PTHR30572:SF4">
    <property type="entry name" value="ABC TRANSPORTER PERMEASE YTRF"/>
    <property type="match status" value="1"/>
</dbReference>
<dbReference type="Proteomes" id="UP000316612">
    <property type="component" value="Unassembled WGS sequence"/>
</dbReference>
<feature type="transmembrane region" description="Helical" evidence="1">
    <location>
        <begin position="351"/>
        <end position="375"/>
    </location>
</feature>
<comment type="caution">
    <text evidence="2">The sequence shown here is derived from an EMBL/GenBank/DDBJ whole genome shotgun (WGS) entry which is preliminary data.</text>
</comment>
<gene>
    <name evidence="2" type="ORF">AUR04nite_10270</name>
</gene>
<feature type="transmembrane region" description="Helical" evidence="1">
    <location>
        <begin position="293"/>
        <end position="320"/>
    </location>
</feature>
<keyword evidence="3" id="KW-1185">Reference proteome</keyword>
<dbReference type="GO" id="GO:0022857">
    <property type="term" value="F:transmembrane transporter activity"/>
    <property type="evidence" value="ECO:0007669"/>
    <property type="project" value="TreeGrafter"/>
</dbReference>
<dbReference type="OrthoDB" id="4847440at2"/>
<organism evidence="2 3">
    <name type="scientific">Glutamicibacter uratoxydans</name>
    <name type="common">Arthrobacter uratoxydans</name>
    <dbReference type="NCBI Taxonomy" id="43667"/>
    <lineage>
        <taxon>Bacteria</taxon>
        <taxon>Bacillati</taxon>
        <taxon>Actinomycetota</taxon>
        <taxon>Actinomycetes</taxon>
        <taxon>Micrococcales</taxon>
        <taxon>Micrococcaceae</taxon>
        <taxon>Glutamicibacter</taxon>
    </lineage>
</organism>
<dbReference type="InterPro" id="IPR050250">
    <property type="entry name" value="Macrolide_Exporter_MacB"/>
</dbReference>
<sequence>MSLNLEPNRGVRAQQFRLALRLSWRDIKKHKGRSTLIAALIAVPILLISAALVVGFSSVPTTEEKIAVELGQSAGRVSLDFADMKNVRQGPQGDLSSVLHDGEPNNSTQPVSAEIFQDLVVDDYDLLPLSDIMMTAPRTSGSLSFNAVAGDVLNPAFAGKFSLLDGRAAASTHEATATPGFMERFSLKLGDSFETNAGKFTIVGAVRNYEFDTSIPALYLNPSSLPKTLAPDTSETKYYLAGSKPASWELAQQLNSRGAVLTSAELFRNPPSDAELGADAFVFGDELDNSSNLAWIAMAGLIAALVLLEVGLLAGAAFAVGTRKQQQDLKLLAASGAESSILKSVVTSAGLWLGLLGGCAGALLGTGLGIGWMLYRQYRGAPQQWLHIPWLVILAVILIAVLAGLVSALAPARNVAKQVLRQSARTARTQGGKAPKFRVKSLFLLCAALVLMGAAVLVEQLKLVQDYELRTVVTVGMVIAGAVGLVASLILLTGPLIRLLTAKTTWLPLPLRLASRDSARNLGRTVPAVAAVLAAATLSSATLIAWSSMSQNEIDNHIWSTNVNQALLPLSIVDYLPGSASPSDSANGSEQAIRMVDGKEVAAAAKKVLGVETQTQILRGGPSLEQCLAVSPQTGDASAGSQPSGCYNWVLQEQAENRCVLAEDNKPVDLADWRCKGSMAETHSSGWLPGIVVGGQDELEALMGRKPSAEALTMLRRGGAVISNRIYLNSDGTTTVAKRDAEAVAIEPPELPEGQRYSRDLLQSLQTRTLLAHVEQPERPLPYYAVISPETAASLGIPVQDRALLITPTGMPSAAVQDKLNLDLMQAAGEDYPTPYFEPGPQSGISLGLWALVAVSALITLSAAGITAGLALADGREDHSVLASIGADPRLRKQLSAAQLGLTSVLGTVLGLAAGGLGALSMQSLFRDLGLSIPWMQLAVLVIVVPLVGALVAWLFTKAQLPLLRRRTLV</sequence>
<evidence type="ECO:0000313" key="3">
    <source>
        <dbReference type="Proteomes" id="UP000316612"/>
    </source>
</evidence>
<dbReference type="PANTHER" id="PTHR30572">
    <property type="entry name" value="MEMBRANE COMPONENT OF TRANSPORTER-RELATED"/>
    <property type="match status" value="1"/>
</dbReference>
<feature type="transmembrane region" description="Helical" evidence="1">
    <location>
        <begin position="437"/>
        <end position="458"/>
    </location>
</feature>
<keyword evidence="1" id="KW-0812">Transmembrane</keyword>
<feature type="transmembrane region" description="Helical" evidence="1">
    <location>
        <begin position="478"/>
        <end position="501"/>
    </location>
</feature>
<evidence type="ECO:0008006" key="4">
    <source>
        <dbReference type="Google" id="ProtNLM"/>
    </source>
</evidence>
<protein>
    <recommendedName>
        <fullName evidence="4">ABC3 transporter permease protein domain-containing protein</fullName>
    </recommendedName>
</protein>